<keyword evidence="3" id="KW-0472">Membrane</keyword>
<dbReference type="PANTHER" id="PTHR22936">
    <property type="entry name" value="RHOMBOID-RELATED"/>
    <property type="match status" value="1"/>
</dbReference>
<keyword evidence="3" id="KW-1133">Transmembrane helix</keyword>
<evidence type="ECO:0000256" key="3">
    <source>
        <dbReference type="SAM" id="Phobius"/>
    </source>
</evidence>
<protein>
    <submittedName>
        <fullName evidence="4">Uncharacterized protein</fullName>
    </submittedName>
</protein>
<dbReference type="Proteomes" id="UP000436088">
    <property type="component" value="Unassembled WGS sequence"/>
</dbReference>
<name>A0A6A3CIG2_HIBSY</name>
<dbReference type="GO" id="GO:0016020">
    <property type="term" value="C:membrane"/>
    <property type="evidence" value="ECO:0007669"/>
    <property type="project" value="InterPro"/>
</dbReference>
<dbReference type="InterPro" id="IPR002610">
    <property type="entry name" value="Peptidase_S54_rhomboid-like"/>
</dbReference>
<dbReference type="GO" id="GO:0006508">
    <property type="term" value="P:proteolysis"/>
    <property type="evidence" value="ECO:0007669"/>
    <property type="project" value="InterPro"/>
</dbReference>
<evidence type="ECO:0000313" key="5">
    <source>
        <dbReference type="Proteomes" id="UP000436088"/>
    </source>
</evidence>
<gene>
    <name evidence="4" type="ORF">F3Y22_tig00004620pilonHSYRG00017</name>
</gene>
<evidence type="ECO:0000256" key="2">
    <source>
        <dbReference type="SAM" id="MobiDB-lite"/>
    </source>
</evidence>
<keyword evidence="5" id="KW-1185">Reference proteome</keyword>
<sequence length="141" mass="16303">MEGESLGNKLHTKIEINPQGQEPPPPSSSVLDDPDTDNQMEGKLPFFKSRYRQRASDTWLISLLVIFHLMTFITTTLVNYFSLPSVFFQPLSENPLLGPSASTLDKVGALRRLYDLFWHPLRERLWSFENWGNLPAFCIFW</sequence>
<reference evidence="4" key="1">
    <citation type="submission" date="2019-09" db="EMBL/GenBank/DDBJ databases">
        <title>Draft genome information of white flower Hibiscus syriacus.</title>
        <authorList>
            <person name="Kim Y.-M."/>
        </authorList>
    </citation>
    <scope>NUCLEOTIDE SEQUENCE [LARGE SCALE GENOMIC DNA]</scope>
    <source>
        <strain evidence="4">YM2019G1</strain>
    </source>
</reference>
<feature type="transmembrane region" description="Helical" evidence="3">
    <location>
        <begin position="58"/>
        <end position="81"/>
    </location>
</feature>
<keyword evidence="3" id="KW-0812">Transmembrane</keyword>
<dbReference type="EMBL" id="VEPZ02000269">
    <property type="protein sequence ID" value="KAE8728294.1"/>
    <property type="molecule type" value="Genomic_DNA"/>
</dbReference>
<dbReference type="PANTHER" id="PTHR22936:SF75">
    <property type="entry name" value="RHOMBOID-LIKE PROTEIN 8"/>
    <property type="match status" value="1"/>
</dbReference>
<organism evidence="4 5">
    <name type="scientific">Hibiscus syriacus</name>
    <name type="common">Rose of Sharon</name>
    <dbReference type="NCBI Taxonomy" id="106335"/>
    <lineage>
        <taxon>Eukaryota</taxon>
        <taxon>Viridiplantae</taxon>
        <taxon>Streptophyta</taxon>
        <taxon>Embryophyta</taxon>
        <taxon>Tracheophyta</taxon>
        <taxon>Spermatophyta</taxon>
        <taxon>Magnoliopsida</taxon>
        <taxon>eudicotyledons</taxon>
        <taxon>Gunneridae</taxon>
        <taxon>Pentapetalae</taxon>
        <taxon>rosids</taxon>
        <taxon>malvids</taxon>
        <taxon>Malvales</taxon>
        <taxon>Malvaceae</taxon>
        <taxon>Malvoideae</taxon>
        <taxon>Hibiscus</taxon>
    </lineage>
</organism>
<evidence type="ECO:0000313" key="4">
    <source>
        <dbReference type="EMBL" id="KAE8728294.1"/>
    </source>
</evidence>
<feature type="region of interest" description="Disordered" evidence="2">
    <location>
        <begin position="1"/>
        <end position="41"/>
    </location>
</feature>
<dbReference type="AlphaFoldDB" id="A0A6A3CIG2"/>
<evidence type="ECO:0000256" key="1">
    <source>
        <dbReference type="ARBA" id="ARBA00009045"/>
    </source>
</evidence>
<proteinExistence type="inferred from homology"/>
<comment type="similarity">
    <text evidence="1">Belongs to the peptidase S54 family.</text>
</comment>
<accession>A0A6A3CIG2</accession>
<comment type="caution">
    <text evidence="4">The sequence shown here is derived from an EMBL/GenBank/DDBJ whole genome shotgun (WGS) entry which is preliminary data.</text>
</comment>